<dbReference type="PRINTS" id="PR00105">
    <property type="entry name" value="C5METTRFRASE"/>
</dbReference>
<dbReference type="Pfam" id="PF00145">
    <property type="entry name" value="DNA_methylase"/>
    <property type="match status" value="1"/>
</dbReference>
<dbReference type="AlphaFoldDB" id="A0AAX6NDP0"/>
<dbReference type="InterPro" id="IPR050390">
    <property type="entry name" value="C5-Methyltransferase"/>
</dbReference>
<keyword evidence="3 6" id="KW-0808">Transferase</keyword>
<protein>
    <recommendedName>
        <fullName evidence="1">DNA (cytosine-5-)-methyltransferase</fullName>
        <ecNumber evidence="1">2.1.1.37</ecNumber>
    </recommendedName>
</protein>
<evidence type="ECO:0000256" key="4">
    <source>
        <dbReference type="ARBA" id="ARBA00022691"/>
    </source>
</evidence>
<dbReference type="PANTHER" id="PTHR10629:SF52">
    <property type="entry name" value="DNA (CYTOSINE-5)-METHYLTRANSFERASE 1"/>
    <property type="match status" value="1"/>
</dbReference>
<keyword evidence="5" id="KW-0680">Restriction system</keyword>
<dbReference type="GO" id="GO:0003677">
    <property type="term" value="F:DNA binding"/>
    <property type="evidence" value="ECO:0007669"/>
    <property type="project" value="TreeGrafter"/>
</dbReference>
<accession>A0AAX6NDP0</accession>
<dbReference type="RefSeq" id="WP_316910850.1">
    <property type="nucleotide sequence ID" value="NZ_JAPTGD010000002.1"/>
</dbReference>
<dbReference type="InterPro" id="IPR001525">
    <property type="entry name" value="C5_MeTfrase"/>
</dbReference>
<dbReference type="Proteomes" id="UP001269400">
    <property type="component" value="Unassembled WGS sequence"/>
</dbReference>
<evidence type="ECO:0000256" key="5">
    <source>
        <dbReference type="ARBA" id="ARBA00022747"/>
    </source>
</evidence>
<sequence length="602" mass="68079">MKLINSIKNNIIKKRKAKKSERGLYIQDIELMKTMFKAGTKFKYIVDYNTKEILIVPSTEEGNTVSYRQLKPTKKEKELAERTITVSKKKALSRRHKSLSEKLLVALNLKSKIKRRKAGKLKSVIDVRDKQALSAFSGADQLDIEIFEDVIRVRGFQNVEVEDIANSQESNTVISKAKNVSKKALRKISKIIDIKPRLELKQKYEVYLKRSQLNKVAAGQLSFDFFMEDSPFVDDSKNDAFSEVKNVLRDVAIPLEISSLFSGAGLMDYGFKKAGFTLKFALELEAGAVETYKHNLGDHIIKKDIREYNLQNMAKSPIMVLGSPCTALSNVNRTQTRLKDHTDYPLILKAIEAIKANENCKVFCWENVPQILTVFDGEIIELIKEELSDFEITFGVLCAADFGDPQLRYRAFIIGSTIGKIELPKPIFKPEEYMTVGQAFKGLNNSIPNQLDISKPKDPLVPLRRSYIPQGCNWEVLPKWLKVDSMRPKKRKNGEKPKPPSTQSNTYRRLANNEPSCSVIRYSKVNLLPPTGLDGLSVRQAARLFSLPDDFVFVGKKLGPKQQQVVNGVPICMAMSVATTILNFVKQYNIRMGFAKPTLVTV</sequence>
<proteinExistence type="inferred from homology"/>
<comment type="similarity">
    <text evidence="6">Belongs to the class I-like SAM-binding methyltransferase superfamily. C5-methyltransferase family.</text>
</comment>
<keyword evidence="4 6" id="KW-0949">S-adenosyl-L-methionine</keyword>
<dbReference type="GO" id="GO:0003886">
    <property type="term" value="F:DNA (cytosine-5-)-methyltransferase activity"/>
    <property type="evidence" value="ECO:0007669"/>
    <property type="project" value="UniProtKB-EC"/>
</dbReference>
<evidence type="ECO:0000313" key="8">
    <source>
        <dbReference type="EMBL" id="MDU9693625.1"/>
    </source>
</evidence>
<organism evidence="8 9">
    <name type="scientific">Priestia aryabhattai</name>
    <name type="common">Bacillus aryabhattai</name>
    <dbReference type="NCBI Taxonomy" id="412384"/>
    <lineage>
        <taxon>Bacteria</taxon>
        <taxon>Bacillati</taxon>
        <taxon>Bacillota</taxon>
        <taxon>Bacilli</taxon>
        <taxon>Bacillales</taxon>
        <taxon>Bacillaceae</taxon>
        <taxon>Priestia</taxon>
    </lineage>
</organism>
<dbReference type="GO" id="GO:0044027">
    <property type="term" value="P:negative regulation of gene expression via chromosomal CpG island methylation"/>
    <property type="evidence" value="ECO:0007669"/>
    <property type="project" value="TreeGrafter"/>
</dbReference>
<dbReference type="SUPFAM" id="SSF53335">
    <property type="entry name" value="S-adenosyl-L-methionine-dependent methyltransferases"/>
    <property type="match status" value="1"/>
</dbReference>
<dbReference type="EC" id="2.1.1.37" evidence="1"/>
<dbReference type="Gene3D" id="3.90.120.10">
    <property type="entry name" value="DNA Methylase, subunit A, domain 2"/>
    <property type="match status" value="1"/>
</dbReference>
<dbReference type="Gene3D" id="3.40.50.150">
    <property type="entry name" value="Vaccinia Virus protein VP39"/>
    <property type="match status" value="1"/>
</dbReference>
<evidence type="ECO:0000313" key="9">
    <source>
        <dbReference type="Proteomes" id="UP001269400"/>
    </source>
</evidence>
<dbReference type="InterPro" id="IPR029063">
    <property type="entry name" value="SAM-dependent_MTases_sf"/>
</dbReference>
<feature type="active site" evidence="6">
    <location>
        <position position="325"/>
    </location>
</feature>
<evidence type="ECO:0000256" key="2">
    <source>
        <dbReference type="ARBA" id="ARBA00022603"/>
    </source>
</evidence>
<dbReference type="GO" id="GO:0009307">
    <property type="term" value="P:DNA restriction-modification system"/>
    <property type="evidence" value="ECO:0007669"/>
    <property type="project" value="UniProtKB-KW"/>
</dbReference>
<dbReference type="PANTHER" id="PTHR10629">
    <property type="entry name" value="CYTOSINE-SPECIFIC METHYLTRANSFERASE"/>
    <property type="match status" value="1"/>
</dbReference>
<name>A0AAX6NDP0_PRIAR</name>
<feature type="region of interest" description="Disordered" evidence="7">
    <location>
        <begin position="487"/>
        <end position="510"/>
    </location>
</feature>
<reference evidence="8" key="1">
    <citation type="journal article" date="2022" name="J Environ Chem Eng">
        <title>Biodegradation of petroleum oil using a constructed nonpathogenic and heavy metal-tolerant bacterial consortium isolated from marine sponges.</title>
        <authorList>
            <person name="Dechsakulwatana C."/>
            <person name="Rungsihiranrut A."/>
            <person name="Muangchinda C."/>
            <person name="Ningthoujam R."/>
            <person name="Klankeo P."/>
            <person name="Pinyakong O."/>
        </authorList>
    </citation>
    <scope>NUCLEOTIDE SEQUENCE</scope>
    <source>
        <strain evidence="8">TL01-2</strain>
    </source>
</reference>
<comment type="caution">
    <text evidence="8">The sequence shown here is derived from an EMBL/GenBank/DDBJ whole genome shotgun (WGS) entry which is preliminary data.</text>
</comment>
<evidence type="ECO:0000256" key="3">
    <source>
        <dbReference type="ARBA" id="ARBA00022679"/>
    </source>
</evidence>
<dbReference type="GO" id="GO:0032259">
    <property type="term" value="P:methylation"/>
    <property type="evidence" value="ECO:0007669"/>
    <property type="project" value="UniProtKB-KW"/>
</dbReference>
<gene>
    <name evidence="8" type="ORF">O0Q50_20840</name>
</gene>
<keyword evidence="2 6" id="KW-0489">Methyltransferase</keyword>
<dbReference type="PROSITE" id="PS51679">
    <property type="entry name" value="SAM_MT_C5"/>
    <property type="match status" value="1"/>
</dbReference>
<evidence type="ECO:0000256" key="1">
    <source>
        <dbReference type="ARBA" id="ARBA00011975"/>
    </source>
</evidence>
<reference evidence="8" key="2">
    <citation type="submission" date="2022-12" db="EMBL/GenBank/DDBJ databases">
        <authorList>
            <person name="Dechsakulwatana C."/>
            <person name="Rungsihiranrut A."/>
            <person name="Muangchinda C."/>
            <person name="Ningthoujam R."/>
            <person name="Klankeo P."/>
            <person name="Pinyakong O."/>
        </authorList>
    </citation>
    <scope>NUCLEOTIDE SEQUENCE</scope>
    <source>
        <strain evidence="8">TL01-2</strain>
    </source>
</reference>
<dbReference type="EMBL" id="JAPTGD010000002">
    <property type="protein sequence ID" value="MDU9693625.1"/>
    <property type="molecule type" value="Genomic_DNA"/>
</dbReference>
<evidence type="ECO:0000256" key="7">
    <source>
        <dbReference type="SAM" id="MobiDB-lite"/>
    </source>
</evidence>
<evidence type="ECO:0000256" key="6">
    <source>
        <dbReference type="PROSITE-ProRule" id="PRU01016"/>
    </source>
</evidence>